<dbReference type="Gene3D" id="3.30.450.20">
    <property type="entry name" value="PAS domain"/>
    <property type="match status" value="1"/>
</dbReference>
<dbReference type="PANTHER" id="PTHR32071:SF57">
    <property type="entry name" value="C4-DICARBOXYLATE TRANSPORT TRANSCRIPTIONAL REGULATORY PROTEIN DCTD"/>
    <property type="match status" value="1"/>
</dbReference>
<dbReference type="Gene3D" id="3.40.50.300">
    <property type="entry name" value="P-loop containing nucleotide triphosphate hydrolases"/>
    <property type="match status" value="1"/>
</dbReference>
<dbReference type="InterPro" id="IPR003018">
    <property type="entry name" value="GAF"/>
</dbReference>
<evidence type="ECO:0000313" key="8">
    <source>
        <dbReference type="EMBL" id="OPJ62647.1"/>
    </source>
</evidence>
<dbReference type="SUPFAM" id="SSF46689">
    <property type="entry name" value="Homeodomain-like"/>
    <property type="match status" value="1"/>
</dbReference>
<dbReference type="AlphaFoldDB" id="A0A1V4IT54"/>
<dbReference type="InterPro" id="IPR009057">
    <property type="entry name" value="Homeodomain-like_sf"/>
</dbReference>
<organism evidence="8 9">
    <name type="scientific">Clostridium chromiireducens</name>
    <dbReference type="NCBI Taxonomy" id="225345"/>
    <lineage>
        <taxon>Bacteria</taxon>
        <taxon>Bacillati</taxon>
        <taxon>Bacillota</taxon>
        <taxon>Clostridia</taxon>
        <taxon>Eubacteriales</taxon>
        <taxon>Clostridiaceae</taxon>
        <taxon>Clostridium</taxon>
    </lineage>
</organism>
<dbReference type="GO" id="GO:0018459">
    <property type="term" value="F:carveol dehydrogenase activity"/>
    <property type="evidence" value="ECO:0007669"/>
    <property type="project" value="UniProtKB-EC"/>
</dbReference>
<dbReference type="GO" id="GO:0043565">
    <property type="term" value="F:sequence-specific DNA binding"/>
    <property type="evidence" value="ECO:0007669"/>
    <property type="project" value="InterPro"/>
</dbReference>
<dbReference type="InterPro" id="IPR035965">
    <property type="entry name" value="PAS-like_dom_sf"/>
</dbReference>
<dbReference type="OrthoDB" id="9803970at2"/>
<evidence type="ECO:0000256" key="1">
    <source>
        <dbReference type="ARBA" id="ARBA00022741"/>
    </source>
</evidence>
<dbReference type="Gene3D" id="1.10.10.60">
    <property type="entry name" value="Homeodomain-like"/>
    <property type="match status" value="1"/>
</dbReference>
<dbReference type="InterPro" id="IPR029016">
    <property type="entry name" value="GAF-like_dom_sf"/>
</dbReference>
<dbReference type="InterPro" id="IPR025943">
    <property type="entry name" value="Sigma_54_int_dom_ATP-bd_2"/>
</dbReference>
<reference evidence="8 9" key="1">
    <citation type="submission" date="2017-03" db="EMBL/GenBank/DDBJ databases">
        <title>Genome sequence of Clostridium chromiireducens DSM 23318.</title>
        <authorList>
            <person name="Poehlein A."/>
            <person name="Daniel R."/>
        </authorList>
    </citation>
    <scope>NUCLEOTIDE SEQUENCE [LARGE SCALE GENOMIC DNA]</scope>
    <source>
        <strain evidence="8 9">DSM 23318</strain>
    </source>
</reference>
<dbReference type="InterPro" id="IPR002197">
    <property type="entry name" value="HTH_Fis"/>
</dbReference>
<dbReference type="Pfam" id="PF00158">
    <property type="entry name" value="Sigma54_activat"/>
    <property type="match status" value="1"/>
</dbReference>
<dbReference type="GO" id="GO:0006355">
    <property type="term" value="P:regulation of DNA-templated transcription"/>
    <property type="evidence" value="ECO:0007669"/>
    <property type="project" value="InterPro"/>
</dbReference>
<dbReference type="InterPro" id="IPR003593">
    <property type="entry name" value="AAA+_ATPase"/>
</dbReference>
<evidence type="ECO:0000313" key="9">
    <source>
        <dbReference type="Proteomes" id="UP000191056"/>
    </source>
</evidence>
<keyword evidence="9" id="KW-1185">Reference proteome</keyword>
<feature type="domain" description="Sigma-54 factor interaction" evidence="6">
    <location>
        <begin position="318"/>
        <end position="548"/>
    </location>
</feature>
<dbReference type="InterPro" id="IPR025662">
    <property type="entry name" value="Sigma_54_int_dom_ATP-bd_1"/>
</dbReference>
<dbReference type="Pfam" id="PF01590">
    <property type="entry name" value="GAF"/>
    <property type="match status" value="1"/>
</dbReference>
<dbReference type="EC" id="1.14.13.48" evidence="8"/>
<keyword evidence="1" id="KW-0547">Nucleotide-binding</keyword>
<dbReference type="GO" id="GO:0018457">
    <property type="term" value="F:perillyl-alcohol dehydrogenase (NAD+) activity"/>
    <property type="evidence" value="ECO:0007669"/>
    <property type="project" value="UniProtKB-EC"/>
</dbReference>
<dbReference type="InterPro" id="IPR027417">
    <property type="entry name" value="P-loop_NTPase"/>
</dbReference>
<dbReference type="PROSITE" id="PS00676">
    <property type="entry name" value="SIGMA54_INTERACT_2"/>
    <property type="match status" value="1"/>
</dbReference>
<dbReference type="PROSITE" id="PS50045">
    <property type="entry name" value="SIGMA54_INTERACT_4"/>
    <property type="match status" value="1"/>
</dbReference>
<dbReference type="Pfam" id="PF13188">
    <property type="entry name" value="PAS_8"/>
    <property type="match status" value="1"/>
</dbReference>
<dbReference type="SMART" id="SM00382">
    <property type="entry name" value="AAA"/>
    <property type="match status" value="1"/>
</dbReference>
<dbReference type="RefSeq" id="WP_079439501.1">
    <property type="nucleotide sequence ID" value="NZ_MZGT01000022.1"/>
</dbReference>
<dbReference type="CDD" id="cd00009">
    <property type="entry name" value="AAA"/>
    <property type="match status" value="1"/>
</dbReference>
<dbReference type="FunFam" id="3.40.50.300:FF:000006">
    <property type="entry name" value="DNA-binding transcriptional regulator NtrC"/>
    <property type="match status" value="1"/>
</dbReference>
<evidence type="ECO:0000256" key="2">
    <source>
        <dbReference type="ARBA" id="ARBA00022840"/>
    </source>
</evidence>
<dbReference type="EC" id="1.1.1.144" evidence="8"/>
<dbReference type="Gene3D" id="1.10.8.60">
    <property type="match status" value="1"/>
</dbReference>
<dbReference type="InterPro" id="IPR000014">
    <property type="entry name" value="PAS"/>
</dbReference>
<evidence type="ECO:0000256" key="3">
    <source>
        <dbReference type="ARBA" id="ARBA00023015"/>
    </source>
</evidence>
<protein>
    <submittedName>
        <fullName evidence="8">Limonene hydroxylase</fullName>
        <ecNumber evidence="8">1.1.1.144</ecNumber>
        <ecNumber evidence="8">1.1.1.243</ecNumber>
        <ecNumber evidence="8">1.14.13.48</ecNumber>
        <ecNumber evidence="8">1.14.13.49</ecNumber>
    </submittedName>
</protein>
<dbReference type="STRING" id="225345.CLCHR_19400"/>
<keyword evidence="2" id="KW-0067">ATP-binding</keyword>
<keyword evidence="4" id="KW-0238">DNA-binding</keyword>
<dbReference type="Proteomes" id="UP000191056">
    <property type="component" value="Unassembled WGS sequence"/>
</dbReference>
<comment type="caution">
    <text evidence="8">The sequence shown here is derived from an EMBL/GenBank/DDBJ whole genome shotgun (WGS) entry which is preliminary data.</text>
</comment>
<evidence type="ECO:0000259" key="7">
    <source>
        <dbReference type="PROSITE" id="PS50112"/>
    </source>
</evidence>
<dbReference type="GO" id="GO:0005524">
    <property type="term" value="F:ATP binding"/>
    <property type="evidence" value="ECO:0007669"/>
    <property type="project" value="UniProtKB-KW"/>
</dbReference>
<dbReference type="PROSITE" id="PS00675">
    <property type="entry name" value="SIGMA54_INTERACT_1"/>
    <property type="match status" value="1"/>
</dbReference>
<dbReference type="EC" id="1.1.1.243" evidence="8"/>
<accession>A0A1V4IT54</accession>
<keyword evidence="3" id="KW-0805">Transcription regulation</keyword>
<keyword evidence="8" id="KW-0560">Oxidoreductase</keyword>
<dbReference type="InterPro" id="IPR002078">
    <property type="entry name" value="Sigma_54_int"/>
</dbReference>
<dbReference type="SUPFAM" id="SSF55785">
    <property type="entry name" value="PYP-like sensor domain (PAS domain)"/>
    <property type="match status" value="1"/>
</dbReference>
<name>A0A1V4IT54_9CLOT</name>
<dbReference type="Gene3D" id="3.30.450.40">
    <property type="match status" value="1"/>
</dbReference>
<dbReference type="InterPro" id="IPR025944">
    <property type="entry name" value="Sigma_54_int_dom_CS"/>
</dbReference>
<dbReference type="Pfam" id="PF02954">
    <property type="entry name" value="HTH_8"/>
    <property type="match status" value="1"/>
</dbReference>
<evidence type="ECO:0000259" key="6">
    <source>
        <dbReference type="PROSITE" id="PS50045"/>
    </source>
</evidence>
<dbReference type="InterPro" id="IPR058031">
    <property type="entry name" value="AAA_lid_NorR"/>
</dbReference>
<sequence length="657" mass="74601">MDSKEILIENSHRRSESYGVEKKSNYSKKILFGSKLEKILNDNKELIEVSKVYIDMVFSAVMDNEFIILLTDRDGCILYIKGAEENSGKLEVDNINIGAYMDEQNIGTNAMGTAIKEDRCIQITANEHYIQGFQKLTCSAAPIHNSSGEIIGTLNLTGRSNMKHPHTLGLVVFGVKAIENELDKKKISDILIQTYNYMESVIDNVDKGIMIIDKDGKIININKLGAEIFNRDKYSLLGEEMHYILPDLGNIIEESDKRNRPIIKEVKLKHTSSYKTKLFFKGIKHKDITVGLVVTMSNEKEEIDIKNVSGAFFTFNDIIGESAAIENVITNCKIISNSPSTVLIQGESGTGKEVLAQAMHNYSLRRSNKFIAINCGAIPANIIESELFGYEDGTFTGGKKGGNPGKFEIANGGTLFLDEIGEMPLDMQVKLLRVLQNSRVTRLGGSREISIDIRVIAATNKNLKNEVKKGNFREDLYYRLCVIPIKLPPLRERKGDVVKLIEYFFRIKSFKLNKPIPDISEELYSNLLSYNWPGNIRQLENYIENIVNLDGKLSFDLWDENDYRISEEINELESINDWNRESKVNYLEIMHNENNKKRFSEIFDANEEEFNLEIIESKAIKAAIKLCNHNMSKVAKTLGISRNTLYLKIKKYNIKMS</sequence>
<proteinExistence type="predicted"/>
<dbReference type="EMBL" id="MZGT01000022">
    <property type="protein sequence ID" value="OPJ62647.1"/>
    <property type="molecule type" value="Genomic_DNA"/>
</dbReference>
<feature type="domain" description="PAS" evidence="7">
    <location>
        <begin position="194"/>
        <end position="247"/>
    </location>
</feature>
<dbReference type="PROSITE" id="PS50112">
    <property type="entry name" value="PAS"/>
    <property type="match status" value="1"/>
</dbReference>
<evidence type="ECO:0000256" key="4">
    <source>
        <dbReference type="ARBA" id="ARBA00023125"/>
    </source>
</evidence>
<gene>
    <name evidence="8" type="ORF">CLCHR_19400</name>
</gene>
<dbReference type="Pfam" id="PF25601">
    <property type="entry name" value="AAA_lid_14"/>
    <property type="match status" value="1"/>
</dbReference>
<dbReference type="SUPFAM" id="SSF52540">
    <property type="entry name" value="P-loop containing nucleoside triphosphate hydrolases"/>
    <property type="match status" value="1"/>
</dbReference>
<keyword evidence="5" id="KW-0804">Transcription</keyword>
<dbReference type="EC" id="1.14.13.49" evidence="8"/>
<evidence type="ECO:0000256" key="5">
    <source>
        <dbReference type="ARBA" id="ARBA00023163"/>
    </source>
</evidence>
<dbReference type="PRINTS" id="PR01590">
    <property type="entry name" value="HTHFIS"/>
</dbReference>
<dbReference type="PANTHER" id="PTHR32071">
    <property type="entry name" value="TRANSCRIPTIONAL REGULATORY PROTEIN"/>
    <property type="match status" value="1"/>
</dbReference>
<dbReference type="PROSITE" id="PS00688">
    <property type="entry name" value="SIGMA54_INTERACT_3"/>
    <property type="match status" value="1"/>
</dbReference>